<keyword evidence="3" id="KW-1185">Reference proteome</keyword>
<evidence type="ECO:0000313" key="3">
    <source>
        <dbReference type="Proteomes" id="UP000241690"/>
    </source>
</evidence>
<reference evidence="2 3" key="1">
    <citation type="submission" date="2016-07" db="EMBL/GenBank/DDBJ databases">
        <title>Multiple horizontal gene transfer events from other fungi enriched the ability of initially mycotrophic Trichoderma (Ascomycota) to feed on dead plant biomass.</title>
        <authorList>
            <consortium name="DOE Joint Genome Institute"/>
            <person name="Aerts A."/>
            <person name="Atanasova L."/>
            <person name="Chenthamara K."/>
            <person name="Zhang J."/>
            <person name="Grujic M."/>
            <person name="Henrissat B."/>
            <person name="Kuo A."/>
            <person name="Salamov A."/>
            <person name="Lipzen A."/>
            <person name="Labutti K."/>
            <person name="Barry K."/>
            <person name="Miao Y."/>
            <person name="Rahimi M.J."/>
            <person name="Shen Q."/>
            <person name="Grigoriev I.V."/>
            <person name="Kubicek C.P."/>
            <person name="Druzhinina I.S."/>
        </authorList>
    </citation>
    <scope>NUCLEOTIDE SEQUENCE [LARGE SCALE GENOMIC DNA]</scope>
    <source>
        <strain evidence="2 3">CBS 226.95</strain>
    </source>
</reference>
<evidence type="ECO:0000256" key="1">
    <source>
        <dbReference type="SAM" id="MobiDB-lite"/>
    </source>
</evidence>
<dbReference type="GeneID" id="36623015"/>
<sequence>METNSNDQSKGEKGGRVSAYKPTHGSCCLTRVSGRRQQLGATERRRHEDERIRLDRAAKRASAGFWSLSTRWTWLGLV</sequence>
<dbReference type="EMBL" id="KZ679677">
    <property type="protein sequence ID" value="PTB57659.1"/>
    <property type="molecule type" value="Genomic_DNA"/>
</dbReference>
<feature type="region of interest" description="Disordered" evidence="1">
    <location>
        <begin position="1"/>
        <end position="22"/>
    </location>
</feature>
<dbReference type="Proteomes" id="UP000241690">
    <property type="component" value="Unassembled WGS sequence"/>
</dbReference>
<accession>A0A2T4AKR7</accession>
<protein>
    <submittedName>
        <fullName evidence="2">Uncharacterized protein</fullName>
    </submittedName>
</protein>
<organism evidence="2 3">
    <name type="scientific">Trichoderma harzianum CBS 226.95</name>
    <dbReference type="NCBI Taxonomy" id="983964"/>
    <lineage>
        <taxon>Eukaryota</taxon>
        <taxon>Fungi</taxon>
        <taxon>Dikarya</taxon>
        <taxon>Ascomycota</taxon>
        <taxon>Pezizomycotina</taxon>
        <taxon>Sordariomycetes</taxon>
        <taxon>Hypocreomycetidae</taxon>
        <taxon>Hypocreales</taxon>
        <taxon>Hypocreaceae</taxon>
        <taxon>Trichoderma</taxon>
    </lineage>
</organism>
<gene>
    <name evidence="2" type="ORF">M431DRAFT_346917</name>
</gene>
<evidence type="ECO:0000313" key="2">
    <source>
        <dbReference type="EMBL" id="PTB57659.1"/>
    </source>
</evidence>
<dbReference type="RefSeq" id="XP_024777336.1">
    <property type="nucleotide sequence ID" value="XM_024914450.1"/>
</dbReference>
<name>A0A2T4AKR7_TRIHA</name>
<dbReference type="AlphaFoldDB" id="A0A2T4AKR7"/>
<proteinExistence type="predicted"/>